<feature type="compositionally biased region" description="Polar residues" evidence="13">
    <location>
        <begin position="1185"/>
        <end position="1201"/>
    </location>
</feature>
<feature type="domain" description="C2H2-type" evidence="14">
    <location>
        <begin position="556"/>
        <end position="583"/>
    </location>
</feature>
<keyword evidence="5" id="KW-0677">Repeat</keyword>
<feature type="domain" description="C2H2-type" evidence="14">
    <location>
        <begin position="1715"/>
        <end position="1743"/>
    </location>
</feature>
<proteinExistence type="inferred from homology"/>
<dbReference type="Gene3D" id="6.20.250.40">
    <property type="match status" value="1"/>
</dbReference>
<dbReference type="SUPFAM" id="SSF57667">
    <property type="entry name" value="beta-beta-alpha zinc fingers"/>
    <property type="match status" value="2"/>
</dbReference>
<dbReference type="InterPro" id="IPR052251">
    <property type="entry name" value="GH-ZnFinger_Regulators"/>
</dbReference>
<feature type="domain" description="C2H2-type" evidence="14">
    <location>
        <begin position="665"/>
        <end position="694"/>
    </location>
</feature>
<dbReference type="Pfam" id="PF26218">
    <property type="entry name" value="zf_C2H2_ZNF292"/>
    <property type="match status" value="1"/>
</dbReference>
<feature type="region of interest" description="Disordered" evidence="13">
    <location>
        <begin position="2344"/>
        <end position="2378"/>
    </location>
</feature>
<dbReference type="PROSITE" id="PS50157">
    <property type="entry name" value="ZINC_FINGER_C2H2_2"/>
    <property type="match status" value="9"/>
</dbReference>
<dbReference type="Pfam" id="PF25420">
    <property type="entry name" value="zf-C2H2_ZN292"/>
    <property type="match status" value="1"/>
</dbReference>
<feature type="region of interest" description="Disordered" evidence="13">
    <location>
        <begin position="2210"/>
        <end position="2326"/>
    </location>
</feature>
<gene>
    <name evidence="16" type="primary">znf292a</name>
</gene>
<evidence type="ECO:0000256" key="4">
    <source>
        <dbReference type="ARBA" id="ARBA00022723"/>
    </source>
</evidence>
<evidence type="ECO:0000256" key="10">
    <source>
        <dbReference type="ARBA" id="ARBA00023163"/>
    </source>
</evidence>
<feature type="domain" description="C2H2-type" evidence="14">
    <location>
        <begin position="2053"/>
        <end position="2078"/>
    </location>
</feature>
<dbReference type="Pfam" id="PF00096">
    <property type="entry name" value="zf-C2H2"/>
    <property type="match status" value="2"/>
</dbReference>
<dbReference type="InterPro" id="IPR036236">
    <property type="entry name" value="Znf_C2H2_sf"/>
</dbReference>
<dbReference type="KEGG" id="char:105895856"/>
<organism evidence="15 16">
    <name type="scientific">Clupea harengus</name>
    <name type="common">Atlantic herring</name>
    <dbReference type="NCBI Taxonomy" id="7950"/>
    <lineage>
        <taxon>Eukaryota</taxon>
        <taxon>Metazoa</taxon>
        <taxon>Chordata</taxon>
        <taxon>Craniata</taxon>
        <taxon>Vertebrata</taxon>
        <taxon>Euteleostomi</taxon>
        <taxon>Actinopterygii</taxon>
        <taxon>Neopterygii</taxon>
        <taxon>Teleostei</taxon>
        <taxon>Clupei</taxon>
        <taxon>Clupeiformes</taxon>
        <taxon>Clupeoidei</taxon>
        <taxon>Clupeidae</taxon>
        <taxon>Clupea</taxon>
    </lineage>
</organism>
<keyword evidence="4" id="KW-0479">Metal-binding</keyword>
<dbReference type="InterPro" id="IPR058902">
    <property type="entry name" value="zf_C2H2_ZNF292/Rlf"/>
</dbReference>
<dbReference type="GO" id="GO:0005634">
    <property type="term" value="C:nucleus"/>
    <property type="evidence" value="ECO:0007669"/>
    <property type="project" value="UniProtKB-SubCell"/>
</dbReference>
<feature type="domain" description="C2H2-type" evidence="14">
    <location>
        <begin position="791"/>
        <end position="820"/>
    </location>
</feature>
<feature type="region of interest" description="Disordered" evidence="13">
    <location>
        <begin position="1531"/>
        <end position="1557"/>
    </location>
</feature>
<dbReference type="CTD" id="100002269"/>
<feature type="domain" description="C2H2-type" evidence="14">
    <location>
        <begin position="706"/>
        <end position="733"/>
    </location>
</feature>
<reference evidence="16" key="1">
    <citation type="submission" date="2025-08" db="UniProtKB">
        <authorList>
            <consortium name="RefSeq"/>
        </authorList>
    </citation>
    <scope>IDENTIFICATION</scope>
</reference>
<keyword evidence="3" id="KW-0597">Phosphoprotein</keyword>
<comment type="similarity">
    <text evidence="2">Belongs to the krueppel C2H2-type zinc-finger protein family.</text>
</comment>
<feature type="compositionally biased region" description="Polar residues" evidence="13">
    <location>
        <begin position="2254"/>
        <end position="2273"/>
    </location>
</feature>
<protein>
    <submittedName>
        <fullName evidence="16">Zinc finger protein 292a</fullName>
    </submittedName>
</protein>
<dbReference type="Gene3D" id="3.30.160.60">
    <property type="entry name" value="Classic Zinc Finger"/>
    <property type="match status" value="5"/>
</dbReference>
<evidence type="ECO:0000256" key="1">
    <source>
        <dbReference type="ARBA" id="ARBA00004123"/>
    </source>
</evidence>
<evidence type="ECO:0000256" key="6">
    <source>
        <dbReference type="ARBA" id="ARBA00022771"/>
    </source>
</evidence>
<feature type="compositionally biased region" description="Acidic residues" evidence="13">
    <location>
        <begin position="2239"/>
        <end position="2253"/>
    </location>
</feature>
<dbReference type="GeneID" id="105895856"/>
<evidence type="ECO:0000313" key="15">
    <source>
        <dbReference type="Proteomes" id="UP000515152"/>
    </source>
</evidence>
<evidence type="ECO:0000256" key="3">
    <source>
        <dbReference type="ARBA" id="ARBA00022553"/>
    </source>
</evidence>
<dbReference type="InterPro" id="IPR013087">
    <property type="entry name" value="Znf_C2H2_type"/>
</dbReference>
<evidence type="ECO:0000256" key="5">
    <source>
        <dbReference type="ARBA" id="ARBA00022737"/>
    </source>
</evidence>
<evidence type="ECO:0000256" key="13">
    <source>
        <dbReference type="SAM" id="MobiDB-lite"/>
    </source>
</evidence>
<dbReference type="GO" id="GO:0008270">
    <property type="term" value="F:zinc ion binding"/>
    <property type="evidence" value="ECO:0007669"/>
    <property type="project" value="UniProtKB-KW"/>
</dbReference>
<feature type="region of interest" description="Disordered" evidence="13">
    <location>
        <begin position="1363"/>
        <end position="1401"/>
    </location>
</feature>
<feature type="region of interest" description="Disordered" evidence="13">
    <location>
        <begin position="1829"/>
        <end position="1870"/>
    </location>
</feature>
<evidence type="ECO:0000259" key="14">
    <source>
        <dbReference type="PROSITE" id="PS50157"/>
    </source>
</evidence>
<dbReference type="Proteomes" id="UP000515152">
    <property type="component" value="Chromosome 14"/>
</dbReference>
<evidence type="ECO:0000256" key="7">
    <source>
        <dbReference type="ARBA" id="ARBA00022833"/>
    </source>
</evidence>
<keyword evidence="10" id="KW-0804">Transcription</keyword>
<feature type="region of interest" description="Disordered" evidence="13">
    <location>
        <begin position="973"/>
        <end position="999"/>
    </location>
</feature>
<dbReference type="PROSITE" id="PS00028">
    <property type="entry name" value="ZINC_FINGER_C2H2_1"/>
    <property type="match status" value="9"/>
</dbReference>
<keyword evidence="7" id="KW-0862">Zinc</keyword>
<feature type="compositionally biased region" description="Basic and acidic residues" evidence="13">
    <location>
        <begin position="2344"/>
        <end position="2360"/>
    </location>
</feature>
<dbReference type="Pfam" id="PF25580">
    <property type="entry name" value="TPR_Rlf"/>
    <property type="match status" value="1"/>
</dbReference>
<feature type="compositionally biased region" description="Polar residues" evidence="13">
    <location>
        <begin position="1363"/>
        <end position="1380"/>
    </location>
</feature>
<evidence type="ECO:0000256" key="11">
    <source>
        <dbReference type="ARBA" id="ARBA00023242"/>
    </source>
</evidence>
<feature type="compositionally biased region" description="Basic residues" evidence="13">
    <location>
        <begin position="2278"/>
        <end position="2289"/>
    </location>
</feature>
<dbReference type="PANTHER" id="PTHR15507">
    <property type="entry name" value="ZINC FINGER PROTEIN RLF"/>
    <property type="match status" value="1"/>
</dbReference>
<keyword evidence="6 12" id="KW-0863">Zinc-finger</keyword>
<evidence type="ECO:0000256" key="8">
    <source>
        <dbReference type="ARBA" id="ARBA00023015"/>
    </source>
</evidence>
<feature type="domain" description="C2H2-type" evidence="14">
    <location>
        <begin position="1914"/>
        <end position="1944"/>
    </location>
</feature>
<dbReference type="RefSeq" id="XP_031436873.1">
    <property type="nucleotide sequence ID" value="XM_031581013.2"/>
</dbReference>
<feature type="compositionally biased region" description="Polar residues" evidence="13">
    <location>
        <begin position="829"/>
        <end position="844"/>
    </location>
</feature>
<feature type="compositionally biased region" description="Basic and acidic residues" evidence="13">
    <location>
        <begin position="2295"/>
        <end position="2305"/>
    </location>
</feature>
<dbReference type="InterPro" id="IPR057986">
    <property type="entry name" value="TPR_Rlf/292/654"/>
</dbReference>
<dbReference type="SMART" id="SM00355">
    <property type="entry name" value="ZnF_C2H2"/>
    <property type="match status" value="15"/>
</dbReference>
<keyword evidence="11" id="KW-0539">Nucleus</keyword>
<dbReference type="GO" id="GO:0003677">
    <property type="term" value="F:DNA binding"/>
    <property type="evidence" value="ECO:0007669"/>
    <property type="project" value="UniProtKB-KW"/>
</dbReference>
<name>A0A6P8GCB6_CLUHA</name>
<accession>A0A6P8GCB6</accession>
<feature type="compositionally biased region" description="Low complexity" evidence="13">
    <location>
        <begin position="980"/>
        <end position="997"/>
    </location>
</feature>
<comment type="subcellular location">
    <subcellularLocation>
        <location evidence="1">Nucleus</location>
    </subcellularLocation>
</comment>
<keyword evidence="15" id="KW-1185">Reference proteome</keyword>
<feature type="domain" description="C2H2-type" evidence="14">
    <location>
        <begin position="734"/>
        <end position="763"/>
    </location>
</feature>
<feature type="region of interest" description="Disordered" evidence="13">
    <location>
        <begin position="829"/>
        <end position="852"/>
    </location>
</feature>
<keyword evidence="9" id="KW-0238">DNA-binding</keyword>
<evidence type="ECO:0000256" key="9">
    <source>
        <dbReference type="ARBA" id="ARBA00023125"/>
    </source>
</evidence>
<keyword evidence="8" id="KW-0805">Transcription regulation</keyword>
<feature type="compositionally biased region" description="Basic and acidic residues" evidence="13">
    <location>
        <begin position="1381"/>
        <end position="1395"/>
    </location>
</feature>
<evidence type="ECO:0000256" key="12">
    <source>
        <dbReference type="PROSITE-ProRule" id="PRU00042"/>
    </source>
</evidence>
<dbReference type="PANTHER" id="PTHR15507:SF14">
    <property type="entry name" value="ZINC FINGER PROTEIN 292"/>
    <property type="match status" value="1"/>
</dbReference>
<evidence type="ECO:0000256" key="2">
    <source>
        <dbReference type="ARBA" id="ARBA00006991"/>
    </source>
</evidence>
<feature type="region of interest" description="Disordered" evidence="13">
    <location>
        <begin position="1180"/>
        <end position="1204"/>
    </location>
</feature>
<dbReference type="OrthoDB" id="427030at2759"/>
<sequence length="2440" mass="272063">MAEEEAERECNTREVIVALRKRFQELITGLKESSESPLDASSSFCQEFCQVLVEHGSRWKTEEDPLPLLEMYTVAILSYAEATPSLSPECEQAPFVLDKLGLNCMDLLLSLSEQIPGALWEEFQSSVKLAHGILQESGNSQLQTLSAVAAESGIWTNSTLCSILSNETPETEKVNELLVVEGPVLLDMRIKHLIKQNEVEKAARLAKVCTEFPEFGGKRNFKQAYLVCLCGTSSQEHLKQEIAEVDCKDALDMICNLESEGDEKGALSLCSAFLKRQLVQGDVYCAWELTLLWSKLLMRLESAQAFLDQCRQLVVLSTSVYHILLLIKVIQSEVENVGLPVCIEMCIQALKMGANDGEDSKATICKTISCLMPNDLEVKRACQLTEFLLKPTVDSYYAVETLFNEPDQKLEEESLPIPNSLRCDLLLALKTQWPFDPEFWDWKTLKRNCLTLMGDEASIVSSIDELNDHEETEGREDGEGGQNYMDLIMSPSADLSDLDAERQKKREIKKLREQGFVSARFRNWRAYMQYCVLCDKEFLGHRIVKHALKHVQDGLYRCPICAESFETRQVLEPHVASHVKQSSKERLAAMNVPKKKLPKSPTKSPLKDYILKKSPVVKVNPEAKLQALANTSNITGAPSSSAIIVTSKQEKPKRVAGVAENTEDCSCPVTSCQKVFKYFRNLVAHMRVHKDDEEAKCFLETHCQKAICQYCRRQFVNMTHLNDHLKMHSGPKPYYCIQLNCKAGFPSHAELQMHRKVHTEFQAQCMFPNCGRIFTETYQLYDHEAQHYIMFTCKATNCGKVFYSQSLLNSHMKEHVKQEMSSTFIEQTDPNSMQIVEKSPSQADDASGESASVRIKHSVESMLNDGPATAEEICAAVADAASAPGNSEPESPTDDVPIIQPLKASEAKSSIEFNLKGPLPITQPCSVKLKPIPINTLEAVGCSKAELQPQTIIQDKKLFSCPKNQPAMIEIKQEQPPPTSCSSVSPQGSSSQSSTTQNADDKLTHICPFEACTRRYCTSKSLARHVKKVHSEAFEEWKLSKRYKRLAELTARKQSNVQRSPSKQIQKMNTTGLASQELDASIGQLPYSEESGTLPATSFSADSIPDCSLPFYSGFCSQPENSFCETLQSPAGLMHSDISQLWHSPTANGYSCDYTQQSGSPLKVLPDQLQGFHSFSPEMDRSQAALETQSDTLHATASSDDGNILPMMTQDSSVMNQASKYISSSLMVLHSPEGGQQCDLAENERNVGHMVSPMHIHPSGIPHNDSLSHSDSVPGQSLHPYVSNMPTEMHAQSVEPLESINKSLSFDHHDSFASNSDVNDIAHLNTPPYKSHVDNAATHLQSPTEMLNCTNSYFSNTAEVADSQMQNSDGGTFNAASGTESIDKKETSGQPDEAKKLKKVRSSKRTKWPAIIKDGKVICRRCYREFSSTKSLGGHLSKRSQCKAFDEVDLNADLPTSFLDFLNDPDVSAVYQPAVTPTVKIEGAYKGKPVGSCMYQSADSNYLQNDRFQELYEPTYNMNFPKQEAGIASSCMSNTEQHTALNQSESLPTADLSQSLPNTSAYQNKDAEVNMVSEQEHTSGIHLKDSVTDAVDITSTGDGEDSKVVEIQRALQRLDLVDAVLKDSLKANENSSLNILKSEDHSKERPKQTVVPKRAIKKEADADQNVSKPFKCEKEDCSYGAMTKEALFKHLFRIHNYTDDMINELKKNPDRFSPYSCHICAKTFTRTTGLRIHYMNVHHMAKEAIPKIKVSKINRIIKSTTAGKASLAPKSLPVNRPVSHCNGLKVERKPDSFEIKKEGNSQSAEKMSISGVAAQGTLLNQDMVPGDIHLSVDNSVDPLTEPSTEPSTAGPLQPVSSNEKAAEGSFKTETQSVTELRDLKMIKVEADNQSLETGPELKIEKTVISEVSKSFRPYRCIHQGCTAAFSIEQNLTLHYRAVHQADHVTEQGGVSSDGADGTLKVTELECQVEDCSKVLHKATSLFKHYLLHHKFTVQKSSTMLTGVDVGTFPCDQNKCSASFTSFLKYIDHVKDHHKAIRVSEGGDGSSAKVDLSFKCDCEGCDRSYTTKSNLLRHLMKKHHDVYEDTIKPKNIRDEELAEKKMKTGLSPNNGKENMVNNKLKMKKKNLKKKGKVLNHWTSFGKPTLKSMDEASAMCTKRFPLQYPCMIKGCDSVSSAERNIFKHYATHGLTERYIEDQRSQFIFCKKYPRSRNMDASKSDGTSSEGSEDEETENVESSGDMADDSLETSLEDESTDVTSSENQFMESENAPTTPIESVVKRKRGRPPKIKRLNQQVHTDENVMKDSEPNTNVEQKQNSEDSEDTQNTMSPLELEPAFLSLLEESTDSLKRKATESSKTESPPKKQRTLQPQSSNIMGKRLSDYRKRTASNENLIHFRNPLNIKSVKNVKIVMDKAFSNGADLLLKQLQDMRPMVILKKWLYS</sequence>
<feature type="domain" description="C2H2-type" evidence="14">
    <location>
        <begin position="1005"/>
        <end position="1035"/>
    </location>
</feature>
<dbReference type="GO" id="GO:0000981">
    <property type="term" value="F:DNA-binding transcription factor activity, RNA polymerase II-specific"/>
    <property type="evidence" value="ECO:0007669"/>
    <property type="project" value="TreeGrafter"/>
</dbReference>
<evidence type="ECO:0000313" key="16">
    <source>
        <dbReference type="RefSeq" id="XP_031436873.1"/>
    </source>
</evidence>